<dbReference type="GO" id="GO:0004521">
    <property type="term" value="F:RNA endonuclease activity"/>
    <property type="evidence" value="ECO:0007669"/>
    <property type="project" value="TreeGrafter"/>
</dbReference>
<dbReference type="Proteomes" id="UP000332487">
    <property type="component" value="Unassembled WGS sequence"/>
</dbReference>
<dbReference type="InterPro" id="IPR036866">
    <property type="entry name" value="RibonucZ/Hydroxyglut_hydro"/>
</dbReference>
<proteinExistence type="predicted"/>
<evidence type="ECO:0000313" key="1">
    <source>
        <dbReference type="EMBL" id="EET90141.1"/>
    </source>
</evidence>
<dbReference type="InterPro" id="IPR050698">
    <property type="entry name" value="MBL"/>
</dbReference>
<dbReference type="SUPFAM" id="SSF56281">
    <property type="entry name" value="Metallo-hydrolase/oxidoreductase"/>
    <property type="match status" value="1"/>
</dbReference>
<dbReference type="Gene3D" id="3.60.15.10">
    <property type="entry name" value="Ribonuclease Z/Hydroxyacylglutathione hydrolase-like"/>
    <property type="match status" value="1"/>
</dbReference>
<gene>
    <name evidence="1" type="ORF">UNLARM2_0583</name>
</gene>
<organism evidence="1 2">
    <name type="scientific">Candidatus Micrarchaeum acidiphilum ARMAN-2</name>
    <dbReference type="NCBI Taxonomy" id="425595"/>
    <lineage>
        <taxon>Archaea</taxon>
        <taxon>Candidatus Micrarchaeota</taxon>
        <taxon>Candidatus Micrarchaeia</taxon>
        <taxon>Candidatus Micrarchaeales</taxon>
        <taxon>Candidatus Micrarchaeaceae</taxon>
        <taxon>Candidatus Micrarchaeum</taxon>
    </lineage>
</organism>
<reference evidence="1 2" key="2">
    <citation type="journal article" date="2010" name="Proc. Natl. Acad. Sci. U.S.A.">
        <title>Enigmatic, ultrasmall, uncultivated Archaea.</title>
        <authorList>
            <person name="Baker B.J."/>
            <person name="Comolli L.R."/>
            <person name="Dick G.J."/>
            <person name="Hauser L.J."/>
            <person name="Hyatt D."/>
            <person name="Dill B.D."/>
            <person name="Land M.L."/>
            <person name="Verberkmoes N.C."/>
            <person name="Hettich R.L."/>
            <person name="Banfield J.F."/>
        </authorList>
    </citation>
    <scope>NUCLEOTIDE SEQUENCE [LARGE SCALE GENOMIC DNA]</scope>
    <source>
        <strain evidence="1">ARMAN-2</strain>
    </source>
</reference>
<dbReference type="AlphaFoldDB" id="C7DHN9"/>
<name>C7DHN9_MICA2</name>
<keyword evidence="2" id="KW-1185">Reference proteome</keyword>
<dbReference type="Gene3D" id="3.40.50.10890">
    <property type="match status" value="1"/>
</dbReference>
<dbReference type="PANTHER" id="PTHR11203:SF37">
    <property type="entry name" value="INTEGRATOR COMPLEX SUBUNIT 11"/>
    <property type="match status" value="1"/>
</dbReference>
<dbReference type="PANTHER" id="PTHR11203">
    <property type="entry name" value="CLEAVAGE AND POLYADENYLATION SPECIFICITY FACTOR FAMILY MEMBER"/>
    <property type="match status" value="1"/>
</dbReference>
<protein>
    <submittedName>
        <fullName evidence="1">Uncharacterized protein</fullName>
    </submittedName>
</protein>
<sequence length="338" mass="37866">MNFKPYKCYLPNQIGDCVEGLKSVVSLDRIDSEANFDFISHAHTDHIYAVRRSKSTITSDETADLIEAAYGLNSCRVADVPEGTTMLDSGHMLGSKQLCVDSELYGRIVYSGDFQTDAVRSAKPIEITDCDALIIDSTYPRPDVHFKDRAEVESDIIEWVEKYVDEGIVLFKSYAMGKAQELVKILNKGGIKPAVSDRISHINSVYRKHGVELECFPLFDGGECQNGEFYDKNFVAIVESSKFAETAMALHRTYKKLVFTAVATGFAEYFRLGTDMQFGLSDHADFARSMEYIERSGAKRIFTYGKNSELFAHNLKKFGYDAEPFGCKHVSLCQKATA</sequence>
<dbReference type="EMBL" id="GG697240">
    <property type="protein sequence ID" value="EET90141.1"/>
    <property type="molecule type" value="Genomic_DNA"/>
</dbReference>
<evidence type="ECO:0000313" key="2">
    <source>
        <dbReference type="Proteomes" id="UP000332487"/>
    </source>
</evidence>
<reference evidence="1 2" key="1">
    <citation type="journal article" date="2009" name="Genome Biol.">
        <title>Community-wide analysis of microbial genome sequence signatures.</title>
        <authorList>
            <person name="Dick G.J."/>
            <person name="Andersson A.F."/>
            <person name="Baker B.J."/>
            <person name="Simmons S.L."/>
            <person name="Thomas B.C."/>
            <person name="Yelton A.P."/>
            <person name="Banfield J.F."/>
        </authorList>
    </citation>
    <scope>NUCLEOTIDE SEQUENCE [LARGE SCALE GENOMIC DNA]</scope>
    <source>
        <strain evidence="1">ARMAN-2</strain>
    </source>
</reference>
<accession>C7DHN9</accession>